<evidence type="ECO:0000313" key="1">
    <source>
        <dbReference type="EMBL" id="MEC5424293.1"/>
    </source>
</evidence>
<protein>
    <submittedName>
        <fullName evidence="1">Uncharacterized protein</fullName>
    </submittedName>
</protein>
<keyword evidence="2" id="KW-1185">Reference proteome</keyword>
<reference evidence="1 2" key="1">
    <citation type="journal article" date="2024" name="Int. J. Syst. Evol. Microbiol.">
        <title>Virgibacillus tibetensis sp. nov., isolated from salt lake on the Tibetan Plateau of China.</title>
        <authorList>
            <person name="Phurbu D."/>
            <person name="Liu Z.-X."/>
            <person name="Wang R."/>
            <person name="Zheng Y.-Y."/>
            <person name="Liu H.-C."/>
            <person name="Zhou Y.-G."/>
            <person name="Yu Y.-J."/>
            <person name="Li A.-H."/>
        </authorList>
    </citation>
    <scope>NUCLEOTIDE SEQUENCE [LARGE SCALE GENOMIC DNA]</scope>
    <source>
        <strain evidence="1 2">C22-A2</strain>
    </source>
</reference>
<gene>
    <name evidence="1" type="ORF">QGM71_12400</name>
</gene>
<accession>A0ABU6KGS3</accession>
<sequence>MRDDLEIKLGIQLDSSTYLHKDILPSTNNVKLIKDAPICDLQPYLNKYRRIEKIVKKKSGKVDKKEMVQQVVEEDFKSKSIISTVNFNELLKAFKAENFSISISYKEREYLYMALNNIEEDGQITEQQKYDLAEVLYNG</sequence>
<name>A0ABU6KGS3_9BACI</name>
<dbReference type="Proteomes" id="UP001335737">
    <property type="component" value="Unassembled WGS sequence"/>
</dbReference>
<dbReference type="EMBL" id="JARZFX010000005">
    <property type="protein sequence ID" value="MEC5424293.1"/>
    <property type="molecule type" value="Genomic_DNA"/>
</dbReference>
<proteinExistence type="predicted"/>
<comment type="caution">
    <text evidence="1">The sequence shown here is derived from an EMBL/GenBank/DDBJ whole genome shotgun (WGS) entry which is preliminary data.</text>
</comment>
<organism evidence="1 2">
    <name type="scientific">Virgibacillus tibetensis</name>
    <dbReference type="NCBI Taxonomy" id="3042313"/>
    <lineage>
        <taxon>Bacteria</taxon>
        <taxon>Bacillati</taxon>
        <taxon>Bacillota</taxon>
        <taxon>Bacilli</taxon>
        <taxon>Bacillales</taxon>
        <taxon>Bacillaceae</taxon>
        <taxon>Virgibacillus</taxon>
    </lineage>
</organism>
<evidence type="ECO:0000313" key="2">
    <source>
        <dbReference type="Proteomes" id="UP001335737"/>
    </source>
</evidence>